<dbReference type="Proteomes" id="UP000176834">
    <property type="component" value="Unassembled WGS sequence"/>
</dbReference>
<gene>
    <name evidence="2" type="ORF">A3B86_04540</name>
</gene>
<proteinExistence type="predicted"/>
<protein>
    <recommendedName>
        <fullName evidence="1">TraC-like domain-containing protein</fullName>
    </recommendedName>
</protein>
<dbReference type="EMBL" id="MGJN01000020">
    <property type="protein sequence ID" value="OGN06347.1"/>
    <property type="molecule type" value="Genomic_DNA"/>
</dbReference>
<evidence type="ECO:0000313" key="2">
    <source>
        <dbReference type="EMBL" id="OGN06347.1"/>
    </source>
</evidence>
<evidence type="ECO:0000313" key="3">
    <source>
        <dbReference type="Proteomes" id="UP000176834"/>
    </source>
</evidence>
<dbReference type="AlphaFoldDB" id="A0A1F8EZP8"/>
<comment type="caution">
    <text evidence="2">The sequence shown here is derived from an EMBL/GenBank/DDBJ whole genome shotgun (WGS) entry which is preliminary data.</text>
</comment>
<evidence type="ECO:0000259" key="1">
    <source>
        <dbReference type="Pfam" id="PF26593"/>
    </source>
</evidence>
<reference evidence="2 3" key="1">
    <citation type="journal article" date="2016" name="Nat. Commun.">
        <title>Thousands of microbial genomes shed light on interconnected biogeochemical processes in an aquifer system.</title>
        <authorList>
            <person name="Anantharaman K."/>
            <person name="Brown C.T."/>
            <person name="Hug L.A."/>
            <person name="Sharon I."/>
            <person name="Castelle C.J."/>
            <person name="Probst A.J."/>
            <person name="Thomas B.C."/>
            <person name="Singh A."/>
            <person name="Wilkins M.J."/>
            <person name="Karaoz U."/>
            <person name="Brodie E.L."/>
            <person name="Williams K.H."/>
            <person name="Hubbard S.S."/>
            <person name="Banfield J.F."/>
        </authorList>
    </citation>
    <scope>NUCLEOTIDE SEQUENCE [LARGE SCALE GENOMIC DNA]</scope>
</reference>
<organism evidence="2 3">
    <name type="scientific">Candidatus Yanofskybacteria bacterium RIFCSPHIGHO2_02_FULL_38_22b</name>
    <dbReference type="NCBI Taxonomy" id="1802673"/>
    <lineage>
        <taxon>Bacteria</taxon>
        <taxon>Candidatus Yanofskyibacteriota</taxon>
    </lineage>
</organism>
<accession>A0A1F8EZP8</accession>
<feature type="domain" description="TraC-like" evidence="1">
    <location>
        <begin position="28"/>
        <end position="106"/>
    </location>
</feature>
<dbReference type="Pfam" id="PF26593">
    <property type="entry name" value="TraC-like"/>
    <property type="match status" value="1"/>
</dbReference>
<dbReference type="InterPro" id="IPR058596">
    <property type="entry name" value="TraC-like_dom"/>
</dbReference>
<name>A0A1F8EZP8_9BACT</name>
<sequence length="216" mass="24714">MPVATPVTPSTQNLVNIQEIRDGILLLKDGSMRAVIETSAINFELRSEDEQIAITQNFQNFINSVDFPLQISVVSRRLFIEDYLKYASEATGQLDNELLRIQANEYLKFVQELSVLSNIMSKKFYTIVPFYIFESPLKTGLLQSFKSTVTPTTAAKDLTPEKFETYKNQLMQRVELVFGGLAGLSLKSKLLEEEELKKIFYNFYNPETKSVEEKKT</sequence>